<reference evidence="7 8" key="1">
    <citation type="submission" date="2017-06" db="EMBL/GenBank/DDBJ databases">
        <title>Sequencing and comparative analysis of myxobacterial genomes.</title>
        <authorList>
            <person name="Rupp O."/>
            <person name="Goesmann A."/>
            <person name="Sogaard-Andersen L."/>
        </authorList>
    </citation>
    <scope>NUCLEOTIDE SEQUENCE [LARGE SCALE GENOMIC DNA]</scope>
    <source>
        <strain evidence="7 8">DSM 52655</strain>
    </source>
</reference>
<keyword evidence="7" id="KW-0223">Dioxygenase</keyword>
<comment type="similarity">
    <text evidence="2">Belongs to the DODA-type extradiol aromatic ring-opening dioxygenase family.</text>
</comment>
<dbReference type="PROSITE" id="PS51318">
    <property type="entry name" value="TAT"/>
    <property type="match status" value="1"/>
</dbReference>
<dbReference type="EMBL" id="CP022098">
    <property type="protein sequence ID" value="ATB39042.1"/>
    <property type="molecule type" value="Genomic_DNA"/>
</dbReference>
<dbReference type="GO" id="GO:0008270">
    <property type="term" value="F:zinc ion binding"/>
    <property type="evidence" value="ECO:0007669"/>
    <property type="project" value="InterPro"/>
</dbReference>
<keyword evidence="4" id="KW-0862">Zinc</keyword>
<evidence type="ECO:0000256" key="3">
    <source>
        <dbReference type="ARBA" id="ARBA00022723"/>
    </source>
</evidence>
<dbReference type="InterPro" id="IPR014436">
    <property type="entry name" value="Extradiol_dOase_DODA"/>
</dbReference>
<dbReference type="InterPro" id="IPR004183">
    <property type="entry name" value="Xdiol_dOase_suB"/>
</dbReference>
<dbReference type="SUPFAM" id="SSF53213">
    <property type="entry name" value="LigB-like"/>
    <property type="match status" value="1"/>
</dbReference>
<evidence type="ECO:0000313" key="7">
    <source>
        <dbReference type="EMBL" id="ATB39042.1"/>
    </source>
</evidence>
<accession>A0A250J6D9</accession>
<dbReference type="GO" id="GO:0008198">
    <property type="term" value="F:ferrous iron binding"/>
    <property type="evidence" value="ECO:0007669"/>
    <property type="project" value="InterPro"/>
</dbReference>
<gene>
    <name evidence="7" type="ORF">CYFUS_004481</name>
</gene>
<dbReference type="Gene3D" id="3.40.830.10">
    <property type="entry name" value="LigB-like"/>
    <property type="match status" value="1"/>
</dbReference>
<evidence type="ECO:0000256" key="2">
    <source>
        <dbReference type="ARBA" id="ARBA00007581"/>
    </source>
</evidence>
<sequence length="305" mass="32854">MSDESEDGVTRRTALVGGLAGAAGLAALAGSAEQRAGFPGERMPVVFIPHGGGPWPFVELGFNDKPGLTALADYLRSLRSVPKTAPRALLVISAHWEEAVPTVMTSARPPMLYDYYGFPPASYEITWPAPGHPQLAERVRELLGAAGFQTATDSHRGYDHGTFIPLKLTYPDADMPTVQLSLKQGLDPAEHLAMGRALAPLRDEGVFIIGSGMSYHNLRAGFGPRTQPIAEAFDAWLRETATLEPKERDARLARWDQAPASRLSHPREEHLLPLMVIAGAAGADHGTIAYNGTFMGTRLSAIHFA</sequence>
<comment type="cofactor">
    <cofactor evidence="1">
        <name>Zn(2+)</name>
        <dbReference type="ChEBI" id="CHEBI:29105"/>
    </cofactor>
</comment>
<dbReference type="PIRSF" id="PIRSF006157">
    <property type="entry name" value="Doxgns_DODA"/>
    <property type="match status" value="1"/>
</dbReference>
<protein>
    <submittedName>
        <fullName evidence="7">Dioxygenase</fullName>
    </submittedName>
</protein>
<dbReference type="AlphaFoldDB" id="A0A250J6D9"/>
<dbReference type="KEGG" id="cfus:CYFUS_004481"/>
<organism evidence="7 8">
    <name type="scientific">Cystobacter fuscus</name>
    <dbReference type="NCBI Taxonomy" id="43"/>
    <lineage>
        <taxon>Bacteria</taxon>
        <taxon>Pseudomonadati</taxon>
        <taxon>Myxococcota</taxon>
        <taxon>Myxococcia</taxon>
        <taxon>Myxococcales</taxon>
        <taxon>Cystobacterineae</taxon>
        <taxon>Archangiaceae</taxon>
        <taxon>Cystobacter</taxon>
    </lineage>
</organism>
<dbReference type="GO" id="GO:0016702">
    <property type="term" value="F:oxidoreductase activity, acting on single donors with incorporation of molecular oxygen, incorporation of two atoms of oxygen"/>
    <property type="evidence" value="ECO:0007669"/>
    <property type="project" value="UniProtKB-ARBA"/>
</dbReference>
<dbReference type="InterPro" id="IPR006311">
    <property type="entry name" value="TAT_signal"/>
</dbReference>
<evidence type="ECO:0000313" key="8">
    <source>
        <dbReference type="Proteomes" id="UP000217257"/>
    </source>
</evidence>
<dbReference type="CDD" id="cd07363">
    <property type="entry name" value="45_DOPA_Dioxygenase"/>
    <property type="match status" value="1"/>
</dbReference>
<dbReference type="Proteomes" id="UP000217257">
    <property type="component" value="Chromosome"/>
</dbReference>
<name>A0A250J6D9_9BACT</name>
<keyword evidence="3" id="KW-0479">Metal-binding</keyword>
<evidence type="ECO:0000259" key="6">
    <source>
        <dbReference type="Pfam" id="PF02900"/>
    </source>
</evidence>
<evidence type="ECO:0000256" key="5">
    <source>
        <dbReference type="ARBA" id="ARBA00023002"/>
    </source>
</evidence>
<dbReference type="PANTHER" id="PTHR30096">
    <property type="entry name" value="4,5-DOPA DIOXYGENASE EXTRADIOL-LIKE PROTEIN"/>
    <property type="match status" value="1"/>
</dbReference>
<keyword evidence="5" id="KW-0560">Oxidoreductase</keyword>
<evidence type="ECO:0000256" key="1">
    <source>
        <dbReference type="ARBA" id="ARBA00001947"/>
    </source>
</evidence>
<dbReference type="PANTHER" id="PTHR30096:SF0">
    <property type="entry name" value="4,5-DOPA DIOXYGENASE EXTRADIOL-LIKE PROTEIN"/>
    <property type="match status" value="1"/>
</dbReference>
<evidence type="ECO:0000256" key="4">
    <source>
        <dbReference type="ARBA" id="ARBA00022833"/>
    </source>
</evidence>
<proteinExistence type="inferred from homology"/>
<dbReference type="RefSeq" id="WP_095987133.1">
    <property type="nucleotide sequence ID" value="NZ_CP022098.1"/>
</dbReference>
<feature type="domain" description="Extradiol ring-cleavage dioxygenase class III enzyme subunit B" evidence="6">
    <location>
        <begin position="80"/>
        <end position="286"/>
    </location>
</feature>
<dbReference type="Pfam" id="PF02900">
    <property type="entry name" value="LigB"/>
    <property type="match status" value="1"/>
</dbReference>